<reference evidence="1" key="2">
    <citation type="submission" date="2020-09" db="EMBL/GenBank/DDBJ databases">
        <authorList>
            <person name="Sun Q."/>
            <person name="Zhou Y."/>
        </authorList>
    </citation>
    <scope>NUCLEOTIDE SEQUENCE</scope>
    <source>
        <strain evidence="1">CGMCC 1.15360</strain>
    </source>
</reference>
<dbReference type="EMBL" id="BMIP01000007">
    <property type="protein sequence ID" value="GGD78538.1"/>
    <property type="molecule type" value="Genomic_DNA"/>
</dbReference>
<protein>
    <submittedName>
        <fullName evidence="1">Uncharacterized protein</fullName>
    </submittedName>
</protein>
<gene>
    <name evidence="1" type="ORF">GCM10010990_30480</name>
</gene>
<name>A0A916Z6N0_9SPHN</name>
<evidence type="ECO:0000313" key="1">
    <source>
        <dbReference type="EMBL" id="GGD78538.1"/>
    </source>
</evidence>
<sequence length="59" mass="6517">MAPKGKNLQMILGALRGASLRRKPDPFARVRRGRVLPSCADEGLTMGRSQRRLWQGVGV</sequence>
<organism evidence="1 2">
    <name type="scientific">Croceicoccus mobilis</name>
    <dbReference type="NCBI Taxonomy" id="1703339"/>
    <lineage>
        <taxon>Bacteria</taxon>
        <taxon>Pseudomonadati</taxon>
        <taxon>Pseudomonadota</taxon>
        <taxon>Alphaproteobacteria</taxon>
        <taxon>Sphingomonadales</taxon>
        <taxon>Erythrobacteraceae</taxon>
        <taxon>Croceicoccus</taxon>
    </lineage>
</organism>
<dbReference type="AlphaFoldDB" id="A0A916Z6N0"/>
<proteinExistence type="predicted"/>
<reference evidence="1" key="1">
    <citation type="journal article" date="2014" name="Int. J. Syst. Evol. Microbiol.">
        <title>Complete genome sequence of Corynebacterium casei LMG S-19264T (=DSM 44701T), isolated from a smear-ripened cheese.</title>
        <authorList>
            <consortium name="US DOE Joint Genome Institute (JGI-PGF)"/>
            <person name="Walter F."/>
            <person name="Albersmeier A."/>
            <person name="Kalinowski J."/>
            <person name="Ruckert C."/>
        </authorList>
    </citation>
    <scope>NUCLEOTIDE SEQUENCE</scope>
    <source>
        <strain evidence="1">CGMCC 1.15360</strain>
    </source>
</reference>
<keyword evidence="2" id="KW-1185">Reference proteome</keyword>
<accession>A0A916Z6N0</accession>
<dbReference type="Proteomes" id="UP000612349">
    <property type="component" value="Unassembled WGS sequence"/>
</dbReference>
<evidence type="ECO:0000313" key="2">
    <source>
        <dbReference type="Proteomes" id="UP000612349"/>
    </source>
</evidence>
<comment type="caution">
    <text evidence="1">The sequence shown here is derived from an EMBL/GenBank/DDBJ whole genome shotgun (WGS) entry which is preliminary data.</text>
</comment>